<keyword evidence="2" id="KW-1185">Reference proteome</keyword>
<evidence type="ECO:0000313" key="2">
    <source>
        <dbReference type="Proteomes" id="UP000828390"/>
    </source>
</evidence>
<comment type="caution">
    <text evidence="1">The sequence shown here is derived from an EMBL/GenBank/DDBJ whole genome shotgun (WGS) entry which is preliminary data.</text>
</comment>
<dbReference type="AlphaFoldDB" id="A0A9D4IFF4"/>
<name>A0A9D4IFF4_DREPO</name>
<organism evidence="1 2">
    <name type="scientific">Dreissena polymorpha</name>
    <name type="common">Zebra mussel</name>
    <name type="synonym">Mytilus polymorpha</name>
    <dbReference type="NCBI Taxonomy" id="45954"/>
    <lineage>
        <taxon>Eukaryota</taxon>
        <taxon>Metazoa</taxon>
        <taxon>Spiralia</taxon>
        <taxon>Lophotrochozoa</taxon>
        <taxon>Mollusca</taxon>
        <taxon>Bivalvia</taxon>
        <taxon>Autobranchia</taxon>
        <taxon>Heteroconchia</taxon>
        <taxon>Euheterodonta</taxon>
        <taxon>Imparidentia</taxon>
        <taxon>Neoheterodontei</taxon>
        <taxon>Myida</taxon>
        <taxon>Dreissenoidea</taxon>
        <taxon>Dreissenidae</taxon>
        <taxon>Dreissena</taxon>
    </lineage>
</organism>
<sequence length="65" mass="7498">MNSVVCPLLYSVLMDLSGSPRKGNLQKRFGMLGIACMKKTLMMKTTDMYWMEAHYYIKCPGRRVC</sequence>
<dbReference type="Proteomes" id="UP000828390">
    <property type="component" value="Unassembled WGS sequence"/>
</dbReference>
<gene>
    <name evidence="1" type="ORF">DPMN_172741</name>
</gene>
<reference evidence="1" key="2">
    <citation type="submission" date="2020-11" db="EMBL/GenBank/DDBJ databases">
        <authorList>
            <person name="McCartney M.A."/>
            <person name="Auch B."/>
            <person name="Kono T."/>
            <person name="Mallez S."/>
            <person name="Becker A."/>
            <person name="Gohl D.M."/>
            <person name="Silverstein K.A.T."/>
            <person name="Koren S."/>
            <person name="Bechman K.B."/>
            <person name="Herman A."/>
            <person name="Abrahante J.E."/>
            <person name="Garbe J."/>
        </authorList>
    </citation>
    <scope>NUCLEOTIDE SEQUENCE</scope>
    <source>
        <strain evidence="1">Duluth1</strain>
        <tissue evidence="1">Whole animal</tissue>
    </source>
</reference>
<proteinExistence type="predicted"/>
<accession>A0A9D4IFF4</accession>
<reference evidence="1" key="1">
    <citation type="journal article" date="2019" name="bioRxiv">
        <title>The Genome of the Zebra Mussel, Dreissena polymorpha: A Resource for Invasive Species Research.</title>
        <authorList>
            <person name="McCartney M.A."/>
            <person name="Auch B."/>
            <person name="Kono T."/>
            <person name="Mallez S."/>
            <person name="Zhang Y."/>
            <person name="Obille A."/>
            <person name="Becker A."/>
            <person name="Abrahante J.E."/>
            <person name="Garbe J."/>
            <person name="Badalamenti J.P."/>
            <person name="Herman A."/>
            <person name="Mangelson H."/>
            <person name="Liachko I."/>
            <person name="Sullivan S."/>
            <person name="Sone E.D."/>
            <person name="Koren S."/>
            <person name="Silverstein K.A.T."/>
            <person name="Beckman K.B."/>
            <person name="Gohl D.M."/>
        </authorList>
    </citation>
    <scope>NUCLEOTIDE SEQUENCE</scope>
    <source>
        <strain evidence="1">Duluth1</strain>
        <tissue evidence="1">Whole animal</tissue>
    </source>
</reference>
<evidence type="ECO:0000313" key="1">
    <source>
        <dbReference type="EMBL" id="KAH3771424.1"/>
    </source>
</evidence>
<dbReference type="EMBL" id="JAIWYP010000009">
    <property type="protein sequence ID" value="KAH3771424.1"/>
    <property type="molecule type" value="Genomic_DNA"/>
</dbReference>
<protein>
    <submittedName>
        <fullName evidence="1">Uncharacterized protein</fullName>
    </submittedName>
</protein>